<feature type="region of interest" description="Disordered" evidence="2">
    <location>
        <begin position="308"/>
        <end position="330"/>
    </location>
</feature>
<protein>
    <submittedName>
        <fullName evidence="3">Uncharacterized protein</fullName>
    </submittedName>
</protein>
<feature type="coiled-coil region" evidence="1">
    <location>
        <begin position="370"/>
        <end position="397"/>
    </location>
</feature>
<dbReference type="STRING" id="133412.A0A1R1XUK5"/>
<reference evidence="3 4" key="1">
    <citation type="submission" date="2017-01" db="EMBL/GenBank/DDBJ databases">
        <authorList>
            <person name="Mah S.A."/>
            <person name="Swanson W.J."/>
            <person name="Moy G.W."/>
            <person name="Vacquier V.D."/>
        </authorList>
    </citation>
    <scope>NUCLEOTIDE SEQUENCE [LARGE SCALE GENOMIC DNA]</scope>
    <source>
        <strain evidence="3 4">GSMNP</strain>
    </source>
</reference>
<keyword evidence="4" id="KW-1185">Reference proteome</keyword>
<gene>
    <name evidence="3" type="ORF">AYI70_g5419</name>
</gene>
<organism evidence="3 4">
    <name type="scientific">Smittium culicis</name>
    <dbReference type="NCBI Taxonomy" id="133412"/>
    <lineage>
        <taxon>Eukaryota</taxon>
        <taxon>Fungi</taxon>
        <taxon>Fungi incertae sedis</taxon>
        <taxon>Zoopagomycota</taxon>
        <taxon>Kickxellomycotina</taxon>
        <taxon>Harpellomycetes</taxon>
        <taxon>Harpellales</taxon>
        <taxon>Legeriomycetaceae</taxon>
        <taxon>Smittium</taxon>
    </lineage>
</organism>
<name>A0A1R1XUK5_9FUNG</name>
<evidence type="ECO:0000313" key="4">
    <source>
        <dbReference type="Proteomes" id="UP000187283"/>
    </source>
</evidence>
<evidence type="ECO:0000256" key="1">
    <source>
        <dbReference type="SAM" id="Coils"/>
    </source>
</evidence>
<dbReference type="OrthoDB" id="5575405at2759"/>
<feature type="non-terminal residue" evidence="3">
    <location>
        <position position="1"/>
    </location>
</feature>
<sequence length="930" mass="101540">IILTMKNGSVPFPKSWYWMVQPACYVLEQYEKVKHPLKCSNFYCNAVDKFIKDSNGTQLNQKACFRCSGCKERYSVKEFYVDVLKGSQENLPQEITAKDLLMVRSNHIKTLISEKRALLVRQVAEGIPQCDRVVIDEKEISDSVDTDSKYIKEYCYYANIASDDSIHHVSHDMPIEVNIKELDDETIKAHNLDEEHENIMNGGEPKSPEKVESFYKKFFVKNSQPSTSEDKSDDSDRVIDNVFSYLSPELKMRSPTTEEKYKASLSNVSTNNCRDVSRFSSRGSSSSNRKLISTRTEIQPHYSYNQSEDYSEYDQHGKRNITPPIRSPKRQHVSDSIFVTNNAFSNRMELHLSNLKEVIRSNRISDLTMIQNLKEENKFLKDQLEIQTKRIDNLSHLSKKAAILSNKPASTRASHPAASAAPPITFNIGPAAVPVQSVEAPFNKKLSYSEIARSQTKNAKDADKLTLSIRRLVGAKPINSGTKSEAKHKISRIYVNGISRQPIKGVKDSLFDMKFQLSKIYNMDFIGKSMIEFTVAEEYAPAFCHRVKAFDFLKLMPKVDPSKPINPSASSAVKTDCKNAYLKRLKKSIETTNKPEVLEYFKDLLAEAESAVPVAAGTAANAETSVPFSTGALNNTDGVVPVSTGTTPNAETAVLVSTGTATNADTAVPVSTGTATNADTAVPISTGTATNADTAVPVSTGTDDNVDTADPVSIGTRNKAISTVIVSTITTNKSEIAPLITDSTANKVKSASVKSIGTSTEADNVDTISIGTASVTKDASVGSTDPDIVSKSAADICIVSTTIDNASKSNPTISIGMADVSIESTFEQTMEVEVSSSMPAARSGLADIPIPNTIDNAIIIEDTGDIDEAVVENAYCIEKATLSPIDRQIKVEAIESIIDNAIIDGSSTISMVEDSNETDIDVDISSSYST</sequence>
<keyword evidence="1" id="KW-0175">Coiled coil</keyword>
<comment type="caution">
    <text evidence="3">The sequence shown here is derived from an EMBL/GenBank/DDBJ whole genome shotgun (WGS) entry which is preliminary data.</text>
</comment>
<accession>A0A1R1XUK5</accession>
<dbReference type="AlphaFoldDB" id="A0A1R1XUK5"/>
<dbReference type="Proteomes" id="UP000187283">
    <property type="component" value="Unassembled WGS sequence"/>
</dbReference>
<evidence type="ECO:0000256" key="2">
    <source>
        <dbReference type="SAM" id="MobiDB-lite"/>
    </source>
</evidence>
<evidence type="ECO:0000313" key="3">
    <source>
        <dbReference type="EMBL" id="OMJ18320.1"/>
    </source>
</evidence>
<dbReference type="EMBL" id="LSSN01001786">
    <property type="protein sequence ID" value="OMJ18320.1"/>
    <property type="molecule type" value="Genomic_DNA"/>
</dbReference>
<proteinExistence type="predicted"/>